<dbReference type="Pfam" id="PF20434">
    <property type="entry name" value="BD-FAE"/>
    <property type="match status" value="1"/>
</dbReference>
<proteinExistence type="inferred from homology"/>
<dbReference type="OrthoDB" id="6495301at2759"/>
<comment type="similarity">
    <text evidence="3">Belongs to the kynurenine formamidase family.</text>
</comment>
<reference evidence="5 6" key="1">
    <citation type="submission" date="2018-06" db="EMBL/GenBank/DDBJ databases">
        <title>Comparative genomics reveals the genomic features of Rhizophagus irregularis, R. cerebriforme, R. diaphanum and Gigaspora rosea, and their symbiotic lifestyle signature.</title>
        <authorList>
            <person name="Morin E."/>
            <person name="San Clemente H."/>
            <person name="Chen E.C.H."/>
            <person name="De La Providencia I."/>
            <person name="Hainaut M."/>
            <person name="Kuo A."/>
            <person name="Kohler A."/>
            <person name="Murat C."/>
            <person name="Tang N."/>
            <person name="Roy S."/>
            <person name="Loubradou J."/>
            <person name="Henrissat B."/>
            <person name="Grigoriev I.V."/>
            <person name="Corradi N."/>
            <person name="Roux C."/>
            <person name="Martin F.M."/>
        </authorList>
    </citation>
    <scope>NUCLEOTIDE SEQUENCE [LARGE SCALE GENOMIC DNA]</scope>
    <source>
        <strain evidence="5 6">DAOM 194757</strain>
    </source>
</reference>
<accession>A0A397UCQ6</accession>
<dbReference type="Proteomes" id="UP000266673">
    <property type="component" value="Unassembled WGS sequence"/>
</dbReference>
<feature type="active site" evidence="3">
    <location>
        <position position="211"/>
    </location>
</feature>
<comment type="catalytic activity">
    <reaction evidence="3">
        <text>N-formyl-L-kynurenine + H2O = L-kynurenine + formate + H(+)</text>
        <dbReference type="Rhea" id="RHEA:13009"/>
        <dbReference type="ChEBI" id="CHEBI:15377"/>
        <dbReference type="ChEBI" id="CHEBI:15378"/>
        <dbReference type="ChEBI" id="CHEBI:15740"/>
        <dbReference type="ChEBI" id="CHEBI:57959"/>
        <dbReference type="ChEBI" id="CHEBI:58629"/>
        <dbReference type="EC" id="3.5.1.9"/>
    </reaction>
</comment>
<dbReference type="Gene3D" id="3.40.50.1820">
    <property type="entry name" value="alpha/beta hydrolase"/>
    <property type="match status" value="1"/>
</dbReference>
<evidence type="ECO:0000313" key="6">
    <source>
        <dbReference type="Proteomes" id="UP000266673"/>
    </source>
</evidence>
<dbReference type="InterPro" id="IPR029058">
    <property type="entry name" value="AB_hydrolase_fold"/>
</dbReference>
<feature type="active site" evidence="3">
    <location>
        <position position="247"/>
    </location>
</feature>
<comment type="function">
    <text evidence="3">Catalyzes the hydrolysis of N-formyl-L-kynurenine to L-kynurenine, the second step in the kynurenine pathway of tryptophan degradation. Kynurenine may be further oxidized to nicotinic acid, NAD(H) and NADP(H). Required for elimination of toxic metabolites.</text>
</comment>
<evidence type="ECO:0000259" key="4">
    <source>
        <dbReference type="Pfam" id="PF20434"/>
    </source>
</evidence>
<keyword evidence="6" id="KW-1185">Reference proteome</keyword>
<protein>
    <recommendedName>
        <fullName evidence="3">Kynurenine formamidase</fullName>
        <shortName evidence="3">KFA</shortName>
        <shortName evidence="3">KFase</shortName>
        <ecNumber evidence="3">3.5.1.9</ecNumber>
    </recommendedName>
    <alternativeName>
        <fullName evidence="3">Arylformamidase</fullName>
    </alternativeName>
    <alternativeName>
        <fullName evidence="3">N-formylkynurenine formamidase</fullName>
        <shortName evidence="3">FKF</shortName>
    </alternativeName>
</protein>
<dbReference type="UniPathway" id="UPA00333">
    <property type="reaction ID" value="UER00454"/>
</dbReference>
<feature type="short sequence motif" description="HGGXW" evidence="3">
    <location>
        <begin position="46"/>
        <end position="50"/>
    </location>
</feature>
<dbReference type="STRING" id="44941.A0A397UCQ6"/>
<dbReference type="InterPro" id="IPR050300">
    <property type="entry name" value="GDXG_lipolytic_enzyme"/>
</dbReference>
<comment type="caution">
    <text evidence="5">The sequence shown here is derived from an EMBL/GenBank/DDBJ whole genome shotgun (WGS) entry which is preliminary data.</text>
</comment>
<sequence length="275" mass="31352">MNQEKCELILHADIPYSSHPQQTLDLYIHSLIANTKLLTPIIIMIHGGAWITGDKEDLKPLGKFISSLTNFAVALINYRISNTPEIKHPMHINDVAAAISWIYSNCDKYGYRNDSMYLVGHSVGAFLSAQLIFIPEYRTKELLNSIRGVVGIEGIYDIPTLLERWPDYTRYVEPAFGTDPKVYKSASPQYHSIKDEATIIPPYLIIHSLEDELVDIGQANDFYKYVEQICKTNESYVELETGIKGTHDGILNKRELEQRIVEFILLRQAKLSFSE</sequence>
<evidence type="ECO:0000256" key="2">
    <source>
        <dbReference type="ARBA" id="ARBA00023079"/>
    </source>
</evidence>
<organism evidence="5 6">
    <name type="scientific">Gigaspora rosea</name>
    <dbReference type="NCBI Taxonomy" id="44941"/>
    <lineage>
        <taxon>Eukaryota</taxon>
        <taxon>Fungi</taxon>
        <taxon>Fungi incertae sedis</taxon>
        <taxon>Mucoromycota</taxon>
        <taxon>Glomeromycotina</taxon>
        <taxon>Glomeromycetes</taxon>
        <taxon>Diversisporales</taxon>
        <taxon>Gigasporaceae</taxon>
        <taxon>Gigaspora</taxon>
    </lineage>
</organism>
<dbReference type="AlphaFoldDB" id="A0A397UCQ6"/>
<gene>
    <name evidence="5" type="ORF">C2G38_2115107</name>
</gene>
<dbReference type="EMBL" id="QKWP01001751">
    <property type="protein sequence ID" value="RIB06857.1"/>
    <property type="molecule type" value="Genomic_DNA"/>
</dbReference>
<comment type="pathway">
    <text evidence="3">Amino-acid degradation; L-tryptophan degradation via kynurenine pathway; L-kynurenine from L-tryptophan: step 2/2.</text>
</comment>
<evidence type="ECO:0000313" key="5">
    <source>
        <dbReference type="EMBL" id="RIB06857.1"/>
    </source>
</evidence>
<dbReference type="SUPFAM" id="SSF53474">
    <property type="entry name" value="alpha/beta-Hydrolases"/>
    <property type="match status" value="1"/>
</dbReference>
<dbReference type="PANTHER" id="PTHR48081">
    <property type="entry name" value="AB HYDROLASE SUPERFAMILY PROTEIN C4A8.06C"/>
    <property type="match status" value="1"/>
</dbReference>
<comment type="domain">
    <text evidence="3">The main chain amide nitrogen atoms of the second glycine and its adjacent residue in the HGGXW motif define the oxyanion hole, and stabilize the oxyanion that forms during the nucleophilic attack by the catalytic serine during substrate cleavage.</text>
</comment>
<dbReference type="GO" id="GO:0004061">
    <property type="term" value="F:arylformamidase activity"/>
    <property type="evidence" value="ECO:0007669"/>
    <property type="project" value="UniProtKB-UniRule"/>
</dbReference>
<keyword evidence="2 3" id="KW-0823">Tryptophan catabolism</keyword>
<dbReference type="GO" id="GO:0019441">
    <property type="term" value="P:L-tryptophan catabolic process to kynurenine"/>
    <property type="evidence" value="ECO:0007669"/>
    <property type="project" value="UniProtKB-UniRule"/>
</dbReference>
<feature type="domain" description="BD-FAE-like" evidence="4">
    <location>
        <begin position="24"/>
        <end position="224"/>
    </location>
</feature>
<dbReference type="InterPro" id="IPR027519">
    <property type="entry name" value="KFase_ver/fungi-typ"/>
</dbReference>
<feature type="active site" description="Nucleophile" evidence="3">
    <location>
        <position position="122"/>
    </location>
</feature>
<evidence type="ECO:0000256" key="3">
    <source>
        <dbReference type="HAMAP-Rule" id="MF_03014"/>
    </source>
</evidence>
<dbReference type="EC" id="3.5.1.9" evidence="3"/>
<keyword evidence="1 3" id="KW-0378">Hydrolase</keyword>
<dbReference type="PANTHER" id="PTHR48081:SF33">
    <property type="entry name" value="KYNURENINE FORMAMIDASE"/>
    <property type="match status" value="1"/>
</dbReference>
<name>A0A397UCQ6_9GLOM</name>
<dbReference type="GO" id="GO:0034354">
    <property type="term" value="P:'de novo' NAD+ biosynthetic process from L-tryptophan"/>
    <property type="evidence" value="ECO:0007669"/>
    <property type="project" value="UniProtKB-UniRule"/>
</dbReference>
<dbReference type="InterPro" id="IPR049492">
    <property type="entry name" value="BD-FAE-like_dom"/>
</dbReference>
<dbReference type="HAMAP" id="MF_03014">
    <property type="entry name" value="KFase"/>
    <property type="match status" value="1"/>
</dbReference>
<comment type="subunit">
    <text evidence="3">Homodimer.</text>
</comment>
<evidence type="ECO:0000256" key="1">
    <source>
        <dbReference type="ARBA" id="ARBA00022801"/>
    </source>
</evidence>